<name>A0A4C2ABI0_EUMVA</name>
<organism evidence="2 3">
    <name type="scientific">Eumeta variegata</name>
    <name type="common">Bagworm moth</name>
    <name type="synonym">Eumeta japonica</name>
    <dbReference type="NCBI Taxonomy" id="151549"/>
    <lineage>
        <taxon>Eukaryota</taxon>
        <taxon>Metazoa</taxon>
        <taxon>Ecdysozoa</taxon>
        <taxon>Arthropoda</taxon>
        <taxon>Hexapoda</taxon>
        <taxon>Insecta</taxon>
        <taxon>Pterygota</taxon>
        <taxon>Neoptera</taxon>
        <taxon>Endopterygota</taxon>
        <taxon>Lepidoptera</taxon>
        <taxon>Glossata</taxon>
        <taxon>Ditrysia</taxon>
        <taxon>Tineoidea</taxon>
        <taxon>Psychidae</taxon>
        <taxon>Oiketicinae</taxon>
        <taxon>Eumeta</taxon>
    </lineage>
</organism>
<keyword evidence="3" id="KW-1185">Reference proteome</keyword>
<comment type="caution">
    <text evidence="2">The sequence shown here is derived from an EMBL/GenBank/DDBJ whole genome shotgun (WGS) entry which is preliminary data.</text>
</comment>
<accession>A0A4C2ABI0</accession>
<proteinExistence type="predicted"/>
<dbReference type="EMBL" id="BGZK01003089">
    <property type="protein sequence ID" value="GBP98211.1"/>
    <property type="molecule type" value="Genomic_DNA"/>
</dbReference>
<gene>
    <name evidence="2" type="ORF">EVAR_70740_1</name>
</gene>
<feature type="region of interest" description="Disordered" evidence="1">
    <location>
        <begin position="1"/>
        <end position="33"/>
    </location>
</feature>
<evidence type="ECO:0000313" key="2">
    <source>
        <dbReference type="EMBL" id="GBP98211.1"/>
    </source>
</evidence>
<protein>
    <submittedName>
        <fullName evidence="2">Uncharacterized protein</fullName>
    </submittedName>
</protein>
<evidence type="ECO:0000313" key="3">
    <source>
        <dbReference type="Proteomes" id="UP000299102"/>
    </source>
</evidence>
<feature type="region of interest" description="Disordered" evidence="1">
    <location>
        <begin position="47"/>
        <end position="67"/>
    </location>
</feature>
<sequence>MAERRGAPRPRPGHGNHDRPGTHKSCPGRTTKGLPLKCHSVIFRNETQKCRREPRPRRNRRDGNDANAFIVKFANTAPCGSRRGPRKCQTADAPRNCSYFHGFRIKIKGAGGEDSPYHLCMPFSDETCAAAARGSFIISFYAFMSLRLLLCTAAENEFSCLDGSPSRILVTEANFECSTPGVPGRAGRRAAPLHWTRFKTDDRWSAGTEIAT</sequence>
<reference evidence="2 3" key="1">
    <citation type="journal article" date="2019" name="Commun. Biol.">
        <title>The bagworm genome reveals a unique fibroin gene that provides high tensile strength.</title>
        <authorList>
            <person name="Kono N."/>
            <person name="Nakamura H."/>
            <person name="Ohtoshi R."/>
            <person name="Tomita M."/>
            <person name="Numata K."/>
            <person name="Arakawa K."/>
        </authorList>
    </citation>
    <scope>NUCLEOTIDE SEQUENCE [LARGE SCALE GENOMIC DNA]</scope>
</reference>
<dbReference type="AlphaFoldDB" id="A0A4C2ABI0"/>
<evidence type="ECO:0000256" key="1">
    <source>
        <dbReference type="SAM" id="MobiDB-lite"/>
    </source>
</evidence>
<dbReference type="Proteomes" id="UP000299102">
    <property type="component" value="Unassembled WGS sequence"/>
</dbReference>